<reference evidence="2" key="1">
    <citation type="journal article" date="2022" name="Mol. Ecol. Resour.">
        <title>The genomes of chicory, endive, great burdock and yacon provide insights into Asteraceae palaeo-polyploidization history and plant inulin production.</title>
        <authorList>
            <person name="Fan W."/>
            <person name="Wang S."/>
            <person name="Wang H."/>
            <person name="Wang A."/>
            <person name="Jiang F."/>
            <person name="Liu H."/>
            <person name="Zhao H."/>
            <person name="Xu D."/>
            <person name="Zhang Y."/>
        </authorList>
    </citation>
    <scope>NUCLEOTIDE SEQUENCE [LARGE SCALE GENOMIC DNA]</scope>
    <source>
        <strain evidence="2">cv. Punajuju</strain>
    </source>
</reference>
<organism evidence="1 2">
    <name type="scientific">Cichorium intybus</name>
    <name type="common">Chicory</name>
    <dbReference type="NCBI Taxonomy" id="13427"/>
    <lineage>
        <taxon>Eukaryota</taxon>
        <taxon>Viridiplantae</taxon>
        <taxon>Streptophyta</taxon>
        <taxon>Embryophyta</taxon>
        <taxon>Tracheophyta</taxon>
        <taxon>Spermatophyta</taxon>
        <taxon>Magnoliopsida</taxon>
        <taxon>eudicotyledons</taxon>
        <taxon>Gunneridae</taxon>
        <taxon>Pentapetalae</taxon>
        <taxon>asterids</taxon>
        <taxon>campanulids</taxon>
        <taxon>Asterales</taxon>
        <taxon>Asteraceae</taxon>
        <taxon>Cichorioideae</taxon>
        <taxon>Cichorieae</taxon>
        <taxon>Cichoriinae</taxon>
        <taxon>Cichorium</taxon>
    </lineage>
</organism>
<name>A0ACB9AHH5_CICIN</name>
<gene>
    <name evidence="1" type="ORF">L2E82_39048</name>
</gene>
<dbReference type="Proteomes" id="UP001055811">
    <property type="component" value="Linkage Group LG07"/>
</dbReference>
<keyword evidence="2" id="KW-1185">Reference proteome</keyword>
<sequence length="124" mass="13913">MIWAPKHTKEVEGTTEDIESDKRTINDDGVSLNKVNDDPMKGNIREHIPRIDQKSIEMPEASLTIKSSLENNDYKEVNKGDSNIFPQGWNEPGLSQRTQLHNENLNLQAEIGKSVMLGLCLVVA</sequence>
<protein>
    <submittedName>
        <fullName evidence="1">Uncharacterized protein</fullName>
    </submittedName>
</protein>
<proteinExistence type="predicted"/>
<comment type="caution">
    <text evidence="1">The sequence shown here is derived from an EMBL/GenBank/DDBJ whole genome shotgun (WGS) entry which is preliminary data.</text>
</comment>
<accession>A0ACB9AHH5</accession>
<evidence type="ECO:0000313" key="2">
    <source>
        <dbReference type="Proteomes" id="UP001055811"/>
    </source>
</evidence>
<reference evidence="1 2" key="2">
    <citation type="journal article" date="2022" name="Mol. Ecol. Resour.">
        <title>The genomes of chicory, endive, great burdock and yacon provide insights into Asteraceae paleo-polyploidization history and plant inulin production.</title>
        <authorList>
            <person name="Fan W."/>
            <person name="Wang S."/>
            <person name="Wang H."/>
            <person name="Wang A."/>
            <person name="Jiang F."/>
            <person name="Liu H."/>
            <person name="Zhao H."/>
            <person name="Xu D."/>
            <person name="Zhang Y."/>
        </authorList>
    </citation>
    <scope>NUCLEOTIDE SEQUENCE [LARGE SCALE GENOMIC DNA]</scope>
    <source>
        <strain evidence="2">cv. Punajuju</strain>
        <tissue evidence="1">Leaves</tissue>
    </source>
</reference>
<evidence type="ECO:0000313" key="1">
    <source>
        <dbReference type="EMBL" id="KAI3709288.1"/>
    </source>
</evidence>
<dbReference type="EMBL" id="CM042015">
    <property type="protein sequence ID" value="KAI3709288.1"/>
    <property type="molecule type" value="Genomic_DNA"/>
</dbReference>